<accession>A0A9Q4L1N0</accession>
<comment type="caution">
    <text evidence="2">The sequence shown here is derived from an EMBL/GenBank/DDBJ whole genome shotgun (WGS) entry which is preliminary data.</text>
</comment>
<evidence type="ECO:0000259" key="1">
    <source>
        <dbReference type="Pfam" id="PF01882"/>
    </source>
</evidence>
<dbReference type="RefSeq" id="WP_277521177.1">
    <property type="nucleotide sequence ID" value="NZ_JAMQOT010000002.1"/>
</dbReference>
<proteinExistence type="predicted"/>
<dbReference type="PANTHER" id="PTHR33608:SF6">
    <property type="entry name" value="BLL2464 PROTEIN"/>
    <property type="match status" value="1"/>
</dbReference>
<feature type="domain" description="DUF58" evidence="1">
    <location>
        <begin position="212"/>
        <end position="384"/>
    </location>
</feature>
<evidence type="ECO:0000313" key="2">
    <source>
        <dbReference type="EMBL" id="MDF9745699.1"/>
    </source>
</evidence>
<gene>
    <name evidence="2" type="ORF">NDI89_08865</name>
</gene>
<dbReference type="Pfam" id="PF01882">
    <property type="entry name" value="DUF58"/>
    <property type="match status" value="1"/>
</dbReference>
<dbReference type="EMBL" id="JAMQOT010000002">
    <property type="protein sequence ID" value="MDF9745699.1"/>
    <property type="molecule type" value="Genomic_DNA"/>
</dbReference>
<dbReference type="InterPro" id="IPR002881">
    <property type="entry name" value="DUF58"/>
</dbReference>
<name>A0A9Q4L1N0_9EURY</name>
<organism evidence="2 3">
    <name type="scientific">Natrinema salsiterrestre</name>
    <dbReference type="NCBI Taxonomy" id="2950540"/>
    <lineage>
        <taxon>Archaea</taxon>
        <taxon>Methanobacteriati</taxon>
        <taxon>Methanobacteriota</taxon>
        <taxon>Stenosarchaea group</taxon>
        <taxon>Halobacteria</taxon>
        <taxon>Halobacteriales</taxon>
        <taxon>Natrialbaceae</taxon>
        <taxon>Natrinema</taxon>
    </lineage>
</organism>
<reference evidence="2" key="1">
    <citation type="submission" date="2022-06" db="EMBL/GenBank/DDBJ databases">
        <title>Natrinema sp. a new haloarchaeum isolate from saline soil.</title>
        <authorList>
            <person name="Strakova D."/>
            <person name="Galisteo C."/>
            <person name="Sanchez-Porro C."/>
            <person name="Ventosa A."/>
        </authorList>
    </citation>
    <scope>NUCLEOTIDE SEQUENCE</scope>
    <source>
        <strain evidence="2">S1CR25-10</strain>
    </source>
</reference>
<dbReference type="AlphaFoldDB" id="A0A9Q4L1N0"/>
<keyword evidence="3" id="KW-1185">Reference proteome</keyword>
<sequence length="439" mass="46434">MTGPTADRLDGGEWAVAATLSLAGLGIAVGSQLLVAAATLPLWYVAAAVLGTEPEAMVRVQRRLSVSDGSTDGTAAEGPISGAPGDTVTVRTIVRNTGSETLLDLRVVDGVPDALPVVSGSPRACETLEPLEETTLEYEVELRRGEHAFDDATVRARDLTGTVAETWAASVAGDGAIDCSRVVETVPLGDGTNDYAGDVPTDEGGTGLEFHSVREYEPGDPVGAIDWRRYANTRELATVEYRAERSTRIVCVVDARSSQFRAATSTNVPAVVRSAHAAERTFETLVGAGHPTGAIAIHDNDLTTVPPGTDPATRREVTGLVDELREPANTIHLSYSRTETDVAALAGRLPGEAQVYLFSSFIDDEPIELVEGLRARGYAVRVVSPDVTAADDVATRLAALERGTRLARARAAGARVLDWDRDESLGVRLRNATGEVGRR</sequence>
<protein>
    <submittedName>
        <fullName evidence="2">DUF58 domain-containing protein</fullName>
    </submittedName>
</protein>
<dbReference type="Proteomes" id="UP001154061">
    <property type="component" value="Unassembled WGS sequence"/>
</dbReference>
<dbReference type="PANTHER" id="PTHR33608">
    <property type="entry name" value="BLL2464 PROTEIN"/>
    <property type="match status" value="1"/>
</dbReference>
<evidence type="ECO:0000313" key="3">
    <source>
        <dbReference type="Proteomes" id="UP001154061"/>
    </source>
</evidence>